<organism evidence="1 2">
    <name type="scientific">Castellaniella hirudinis</name>
    <dbReference type="NCBI Taxonomy" id="1144617"/>
    <lineage>
        <taxon>Bacteria</taxon>
        <taxon>Pseudomonadati</taxon>
        <taxon>Pseudomonadota</taxon>
        <taxon>Betaproteobacteria</taxon>
        <taxon>Burkholderiales</taxon>
        <taxon>Alcaligenaceae</taxon>
        <taxon>Castellaniella</taxon>
    </lineage>
</organism>
<evidence type="ECO:0000313" key="1">
    <source>
        <dbReference type="EMBL" id="MFC4298008.1"/>
    </source>
</evidence>
<dbReference type="RefSeq" id="WP_376812568.1">
    <property type="nucleotide sequence ID" value="NZ_JBHSDY010000004.1"/>
</dbReference>
<gene>
    <name evidence="1" type="ORF">ACFO0J_08135</name>
</gene>
<keyword evidence="2" id="KW-1185">Reference proteome</keyword>
<dbReference type="EMBL" id="JBHSDY010000004">
    <property type="protein sequence ID" value="MFC4298008.1"/>
    <property type="molecule type" value="Genomic_DNA"/>
</dbReference>
<dbReference type="Pfam" id="PF05973">
    <property type="entry name" value="Gp49"/>
    <property type="match status" value="1"/>
</dbReference>
<dbReference type="Proteomes" id="UP001595756">
    <property type="component" value="Unassembled WGS sequence"/>
</dbReference>
<comment type="caution">
    <text evidence="1">The sequence shown here is derived from an EMBL/GenBank/DDBJ whole genome shotgun (WGS) entry which is preliminary data.</text>
</comment>
<dbReference type="InterPro" id="IPR009241">
    <property type="entry name" value="HigB-like"/>
</dbReference>
<name>A0ABV8RX85_9BURK</name>
<proteinExistence type="predicted"/>
<sequence>MMTWHVEVLPAAETELLMLPADQQAKFLWISELLEEFGPYKVGLPHVRFVEGKLWEMRLTGRDGIARALYIARTGQVLAMLHVFVKKTQKTPRKAIDTALARLQEIEK</sequence>
<protein>
    <submittedName>
        <fullName evidence="1">Type II toxin-antitoxin system RelE/ParE family toxin</fullName>
    </submittedName>
</protein>
<accession>A0ABV8RX85</accession>
<reference evidence="2" key="1">
    <citation type="journal article" date="2019" name="Int. J. Syst. Evol. Microbiol.">
        <title>The Global Catalogue of Microorganisms (GCM) 10K type strain sequencing project: providing services to taxonomists for standard genome sequencing and annotation.</title>
        <authorList>
            <consortium name="The Broad Institute Genomics Platform"/>
            <consortium name="The Broad Institute Genome Sequencing Center for Infectious Disease"/>
            <person name="Wu L."/>
            <person name="Ma J."/>
        </authorList>
    </citation>
    <scope>NUCLEOTIDE SEQUENCE [LARGE SCALE GENOMIC DNA]</scope>
    <source>
        <strain evidence="2">CGMCC 1.19029</strain>
    </source>
</reference>
<evidence type="ECO:0000313" key="2">
    <source>
        <dbReference type="Proteomes" id="UP001595756"/>
    </source>
</evidence>